<dbReference type="RefSeq" id="WP_213122780.1">
    <property type="nucleotide sequence ID" value="NZ_JAGYPG010000001.1"/>
</dbReference>
<evidence type="ECO:0000313" key="1">
    <source>
        <dbReference type="EMBL" id="MBS4193477.1"/>
    </source>
</evidence>
<dbReference type="Proteomes" id="UP000681414">
    <property type="component" value="Unassembled WGS sequence"/>
</dbReference>
<sequence length="73" mass="8371">MKRISYRKTVVGWYNFDNEAGETYNVNPETFREITGVSKRAVMGCVELTEDELQTLTAASRFIKLPEGHKWAS</sequence>
<comment type="caution">
    <text evidence="1">The sequence shown here is derived from an EMBL/GenBank/DDBJ whole genome shotgun (WGS) entry which is preliminary data.</text>
</comment>
<gene>
    <name evidence="1" type="ORF">KHA97_00145</name>
</gene>
<dbReference type="EMBL" id="JAGYPG010000001">
    <property type="protein sequence ID" value="MBS4193477.1"/>
    <property type="molecule type" value="Genomic_DNA"/>
</dbReference>
<dbReference type="AlphaFoldDB" id="A0A942TBX2"/>
<accession>A0A942TBX2</accession>
<keyword evidence="2" id="KW-1185">Reference proteome</keyword>
<name>A0A942TBX2_9BACI</name>
<organism evidence="1 2">
    <name type="scientific">Lederbergia citri</name>
    <dbReference type="NCBI Taxonomy" id="2833580"/>
    <lineage>
        <taxon>Bacteria</taxon>
        <taxon>Bacillati</taxon>
        <taxon>Bacillota</taxon>
        <taxon>Bacilli</taxon>
        <taxon>Bacillales</taxon>
        <taxon>Bacillaceae</taxon>
        <taxon>Lederbergia</taxon>
    </lineage>
</organism>
<proteinExistence type="predicted"/>
<protein>
    <submittedName>
        <fullName evidence="1">Uncharacterized protein</fullName>
    </submittedName>
</protein>
<reference evidence="1 2" key="1">
    <citation type="submission" date="2021-05" db="EMBL/GenBank/DDBJ databases">
        <title>Novel Bacillus species.</title>
        <authorList>
            <person name="Liu G."/>
        </authorList>
    </citation>
    <scope>NUCLEOTIDE SEQUENCE [LARGE SCALE GENOMIC DNA]</scope>
    <source>
        <strain evidence="2">FJAT-49780</strain>
    </source>
</reference>
<evidence type="ECO:0000313" key="2">
    <source>
        <dbReference type="Proteomes" id="UP000681414"/>
    </source>
</evidence>